<keyword evidence="8" id="KW-0472">Membrane</keyword>
<evidence type="ECO:0000256" key="9">
    <source>
        <dbReference type="SAM" id="MobiDB-lite"/>
    </source>
</evidence>
<dbReference type="EMBL" id="CP014167">
    <property type="protein sequence ID" value="ANS73327.1"/>
    <property type="molecule type" value="Genomic_DNA"/>
</dbReference>
<keyword evidence="2" id="KW-0813">Transport</keyword>
<keyword evidence="4" id="KW-0547">Nucleotide-binding</keyword>
<dbReference type="FunFam" id="3.40.50.300:FF:000056">
    <property type="entry name" value="Cell division ATP-binding protein FtsE"/>
    <property type="match status" value="1"/>
</dbReference>
<feature type="region of interest" description="Disordered" evidence="9">
    <location>
        <begin position="225"/>
        <end position="264"/>
    </location>
</feature>
<dbReference type="InterPro" id="IPR050086">
    <property type="entry name" value="MetN_ABC_transporter-like"/>
</dbReference>
<dbReference type="PANTHER" id="PTHR43166">
    <property type="entry name" value="AMINO ACID IMPORT ATP-BINDING PROTEIN"/>
    <property type="match status" value="1"/>
</dbReference>
<evidence type="ECO:0000256" key="5">
    <source>
        <dbReference type="ARBA" id="ARBA00022840"/>
    </source>
</evidence>
<dbReference type="Gene3D" id="3.40.50.300">
    <property type="entry name" value="P-loop containing nucleotide triphosphate hydrolases"/>
    <property type="match status" value="1"/>
</dbReference>
<dbReference type="GO" id="GO:0005524">
    <property type="term" value="F:ATP binding"/>
    <property type="evidence" value="ECO:0007669"/>
    <property type="project" value="UniProtKB-KW"/>
</dbReference>
<dbReference type="InterPro" id="IPR003439">
    <property type="entry name" value="ABC_transporter-like_ATP-bd"/>
</dbReference>
<keyword evidence="12" id="KW-1185">Reference proteome</keyword>
<dbReference type="InterPro" id="IPR027417">
    <property type="entry name" value="P-loop_NTPase"/>
</dbReference>
<dbReference type="AlphaFoldDB" id="A0A1B1MW08"/>
<name>A0A1B1MW08_9BACL</name>
<evidence type="ECO:0000259" key="10">
    <source>
        <dbReference type="PROSITE" id="PS50893"/>
    </source>
</evidence>
<dbReference type="Pfam" id="PF00005">
    <property type="entry name" value="ABC_tran"/>
    <property type="match status" value="1"/>
</dbReference>
<dbReference type="InterPro" id="IPR017871">
    <property type="entry name" value="ABC_transporter-like_CS"/>
</dbReference>
<proteinExistence type="inferred from homology"/>
<dbReference type="GO" id="GO:0016887">
    <property type="term" value="F:ATP hydrolysis activity"/>
    <property type="evidence" value="ECO:0007669"/>
    <property type="project" value="InterPro"/>
</dbReference>
<dbReference type="SMART" id="SM00382">
    <property type="entry name" value="AAA"/>
    <property type="match status" value="1"/>
</dbReference>
<keyword evidence="7" id="KW-0029">Amino-acid transport</keyword>
<evidence type="ECO:0000256" key="1">
    <source>
        <dbReference type="ARBA" id="ARBA00005417"/>
    </source>
</evidence>
<organism evidence="11 12">
    <name type="scientific">Paenibacillus yonginensis</name>
    <dbReference type="NCBI Taxonomy" id="1462996"/>
    <lineage>
        <taxon>Bacteria</taxon>
        <taxon>Bacillati</taxon>
        <taxon>Bacillota</taxon>
        <taxon>Bacilli</taxon>
        <taxon>Bacillales</taxon>
        <taxon>Paenibacillaceae</taxon>
        <taxon>Paenibacillus</taxon>
    </lineage>
</organism>
<protein>
    <recommendedName>
        <fullName evidence="10">ABC transporter domain-containing protein</fullName>
    </recommendedName>
</protein>
<dbReference type="Proteomes" id="UP000092573">
    <property type="component" value="Chromosome"/>
</dbReference>
<evidence type="ECO:0000256" key="6">
    <source>
        <dbReference type="ARBA" id="ARBA00022967"/>
    </source>
</evidence>
<dbReference type="PANTHER" id="PTHR43166:SF30">
    <property type="entry name" value="METHIONINE IMPORT ATP-BINDING PROTEIN METN"/>
    <property type="match status" value="1"/>
</dbReference>
<evidence type="ECO:0000256" key="7">
    <source>
        <dbReference type="ARBA" id="ARBA00022970"/>
    </source>
</evidence>
<dbReference type="OrthoDB" id="9802264at2"/>
<keyword evidence="6" id="KW-1278">Translocase</keyword>
<evidence type="ECO:0000313" key="11">
    <source>
        <dbReference type="EMBL" id="ANS73327.1"/>
    </source>
</evidence>
<comment type="similarity">
    <text evidence="1">Belongs to the ABC transporter superfamily.</text>
</comment>
<dbReference type="InterPro" id="IPR003593">
    <property type="entry name" value="AAA+_ATPase"/>
</dbReference>
<feature type="domain" description="ABC transporter" evidence="10">
    <location>
        <begin position="2"/>
        <end position="242"/>
    </location>
</feature>
<gene>
    <name evidence="11" type="ORF">AWM70_00955</name>
</gene>
<evidence type="ECO:0000256" key="3">
    <source>
        <dbReference type="ARBA" id="ARBA00022475"/>
    </source>
</evidence>
<sequence length="264" mass="28819">MISLKQVGKTYGTPGQEAFSAVQDVSLHIKPGSIHGIIGESGAGKSTLLRMMNMLERPDTGQVWFEGLELTGMTEHQLREIRRQSGMIFQQFNLLHNRTVARNVEMPLELAGVPGKQRRQRAEECLAITGLTDKARQYPAALSGGQKQRVAIARALAPNPKVLLCDEPTSSLDPRTTIDILSVLREINRSLGVTIVIVTHEMDVVRRLCDEVTVMEGGRLTDQFMLPSRGAGRHGEGGASGDEAALSPPASYREQLLGKAGERE</sequence>
<dbReference type="GO" id="GO:0005886">
    <property type="term" value="C:plasma membrane"/>
    <property type="evidence" value="ECO:0007669"/>
    <property type="project" value="UniProtKB-ARBA"/>
</dbReference>
<dbReference type="KEGG" id="pyg:AWM70_00955"/>
<keyword evidence="5" id="KW-0067">ATP-binding</keyword>
<evidence type="ECO:0000256" key="4">
    <source>
        <dbReference type="ARBA" id="ARBA00022741"/>
    </source>
</evidence>
<keyword evidence="3" id="KW-1003">Cell membrane</keyword>
<evidence type="ECO:0000256" key="8">
    <source>
        <dbReference type="ARBA" id="ARBA00023136"/>
    </source>
</evidence>
<accession>A0A1B1MW08</accession>
<dbReference type="PROSITE" id="PS00211">
    <property type="entry name" value="ABC_TRANSPORTER_1"/>
    <property type="match status" value="1"/>
</dbReference>
<evidence type="ECO:0000313" key="12">
    <source>
        <dbReference type="Proteomes" id="UP000092573"/>
    </source>
</evidence>
<dbReference type="STRING" id="1462996.AWM70_00955"/>
<dbReference type="GO" id="GO:0006865">
    <property type="term" value="P:amino acid transport"/>
    <property type="evidence" value="ECO:0007669"/>
    <property type="project" value="UniProtKB-KW"/>
</dbReference>
<dbReference type="RefSeq" id="WP_068693560.1">
    <property type="nucleotide sequence ID" value="NZ_CP014167.1"/>
</dbReference>
<dbReference type="SUPFAM" id="SSF52540">
    <property type="entry name" value="P-loop containing nucleoside triphosphate hydrolases"/>
    <property type="match status" value="1"/>
</dbReference>
<evidence type="ECO:0000256" key="2">
    <source>
        <dbReference type="ARBA" id="ARBA00022448"/>
    </source>
</evidence>
<dbReference type="PROSITE" id="PS50893">
    <property type="entry name" value="ABC_TRANSPORTER_2"/>
    <property type="match status" value="1"/>
</dbReference>
<reference evidence="11 12" key="1">
    <citation type="submission" date="2016-01" db="EMBL/GenBank/DDBJ databases">
        <title>Complete Genome Sequence of Paenibacillus yonginensis DCY84, a novel Plant Growth-Promoting Bacteria with Elicitation of Induced Systemic Resistance.</title>
        <authorList>
            <person name="Kim Y.J."/>
            <person name="Yang D.C."/>
            <person name="Sukweenadhi J."/>
        </authorList>
    </citation>
    <scope>NUCLEOTIDE SEQUENCE [LARGE SCALE GENOMIC DNA]</scope>
    <source>
        <strain evidence="11 12">DCY84</strain>
    </source>
</reference>